<dbReference type="Gene3D" id="2.70.98.10">
    <property type="match status" value="1"/>
</dbReference>
<dbReference type="InterPro" id="IPR052720">
    <property type="entry name" value="Glycosyl_hydrolase_97"/>
</dbReference>
<dbReference type="InterPro" id="IPR013780">
    <property type="entry name" value="Glyco_hydro_b"/>
</dbReference>
<organism evidence="6 7">
    <name type="scientific">Caldanaerobius fijiensis DSM 17918</name>
    <dbReference type="NCBI Taxonomy" id="1121256"/>
    <lineage>
        <taxon>Bacteria</taxon>
        <taxon>Bacillati</taxon>
        <taxon>Bacillota</taxon>
        <taxon>Clostridia</taxon>
        <taxon>Thermoanaerobacterales</taxon>
        <taxon>Thermoanaerobacteraceae</taxon>
        <taxon>Caldanaerobius</taxon>
    </lineage>
</organism>
<dbReference type="Pfam" id="PF10566">
    <property type="entry name" value="Glyco_hydro_97"/>
    <property type="match status" value="1"/>
</dbReference>
<proteinExistence type="predicted"/>
<dbReference type="InterPro" id="IPR017853">
    <property type="entry name" value="GH"/>
</dbReference>
<protein>
    <submittedName>
        <fullName evidence="6">Glycosyl-hydrolase 97 N-terminal</fullName>
    </submittedName>
</protein>
<dbReference type="PANTHER" id="PTHR35803">
    <property type="entry name" value="GLUCAN 1,4-ALPHA-GLUCOSIDASE SUSB-RELATED"/>
    <property type="match status" value="1"/>
</dbReference>
<dbReference type="PANTHER" id="PTHR35803:SF2">
    <property type="entry name" value="RETAINING ALPHA-GALACTOSIDASE"/>
    <property type="match status" value="1"/>
</dbReference>
<keyword evidence="1 6" id="KW-0378">Hydrolase</keyword>
<evidence type="ECO:0000256" key="2">
    <source>
        <dbReference type="ARBA" id="ARBA00023295"/>
    </source>
</evidence>
<feature type="domain" description="Glycosyl-hydrolase 97 N-terminal" evidence="4">
    <location>
        <begin position="1"/>
        <end position="80"/>
    </location>
</feature>
<accession>A0A1M5DDC3</accession>
<dbReference type="Proteomes" id="UP000184088">
    <property type="component" value="Unassembled WGS sequence"/>
</dbReference>
<dbReference type="GO" id="GO:0016798">
    <property type="term" value="F:hydrolase activity, acting on glycosyl bonds"/>
    <property type="evidence" value="ECO:0007669"/>
    <property type="project" value="UniProtKB-KW"/>
</dbReference>
<dbReference type="InterPro" id="IPR029483">
    <property type="entry name" value="GH97_C"/>
</dbReference>
<evidence type="ECO:0000259" key="3">
    <source>
        <dbReference type="Pfam" id="PF10566"/>
    </source>
</evidence>
<dbReference type="AlphaFoldDB" id="A0A1M5DDC3"/>
<dbReference type="SUPFAM" id="SSF51445">
    <property type="entry name" value="(Trans)glycosidases"/>
    <property type="match status" value="1"/>
</dbReference>
<dbReference type="GO" id="GO:0030246">
    <property type="term" value="F:carbohydrate binding"/>
    <property type="evidence" value="ECO:0007669"/>
    <property type="project" value="InterPro"/>
</dbReference>
<dbReference type="STRING" id="1121256.SAMN02746089_02312"/>
<dbReference type="Pfam" id="PF14508">
    <property type="entry name" value="GH97_N"/>
    <property type="match status" value="1"/>
</dbReference>
<evidence type="ECO:0000256" key="1">
    <source>
        <dbReference type="ARBA" id="ARBA00022801"/>
    </source>
</evidence>
<name>A0A1M5DDC3_9THEO</name>
<evidence type="ECO:0000259" key="5">
    <source>
        <dbReference type="Pfam" id="PF14509"/>
    </source>
</evidence>
<keyword evidence="7" id="KW-1185">Reference proteome</keyword>
<evidence type="ECO:0000313" key="6">
    <source>
        <dbReference type="EMBL" id="SHF64950.1"/>
    </source>
</evidence>
<gene>
    <name evidence="6" type="ORF">SAMN02746089_02312</name>
</gene>
<dbReference type="EMBL" id="FQVH01000035">
    <property type="protein sequence ID" value="SHF64950.1"/>
    <property type="molecule type" value="Genomic_DNA"/>
</dbReference>
<reference evidence="6 7" key="1">
    <citation type="submission" date="2016-11" db="EMBL/GenBank/DDBJ databases">
        <authorList>
            <person name="Jaros S."/>
            <person name="Januszkiewicz K."/>
            <person name="Wedrychowicz H."/>
        </authorList>
    </citation>
    <scope>NUCLEOTIDE SEQUENCE [LARGE SCALE GENOMIC DNA]</scope>
    <source>
        <strain evidence="6 7">DSM 17918</strain>
    </source>
</reference>
<dbReference type="Gene3D" id="2.60.40.1180">
    <property type="entry name" value="Golgi alpha-mannosidase II"/>
    <property type="match status" value="1"/>
</dbReference>
<feature type="domain" description="Glycosyl-hydrolase 97 C-terminal oligomerisation" evidence="5">
    <location>
        <begin position="322"/>
        <end position="415"/>
    </location>
</feature>
<dbReference type="InterPro" id="IPR019563">
    <property type="entry name" value="GH97_catalytic"/>
</dbReference>
<evidence type="ECO:0000313" key="7">
    <source>
        <dbReference type="Proteomes" id="UP000184088"/>
    </source>
</evidence>
<dbReference type="InterPro" id="IPR013785">
    <property type="entry name" value="Aldolase_TIM"/>
</dbReference>
<dbReference type="InterPro" id="IPR014718">
    <property type="entry name" value="GH-type_carb-bd"/>
</dbReference>
<keyword evidence="2" id="KW-0326">Glycosidase</keyword>
<feature type="domain" description="Glycosyl-hydrolase 97 catalytic" evidence="3">
    <location>
        <begin position="105"/>
        <end position="236"/>
    </location>
</feature>
<sequence length="422" mass="48178">MPVLLNNKENWVLISEASVYGDYCGSHIQGDSEKKLLKVTFAPDQKNVVMSNRPFYTPWRVAIIGSLADIVESTLIENLSPDCEIADTSWIKPGRSAWSWWSGDSTEDYETQVKYVDFAHRMGWEYYLCDAGWKPEWLPQLVDYAKNKDIGIFVWYHYKELQTDDELHDKLSWLAGLGVKGIKVDFFESDSQERIQVYDKIAKAAERYRLMVVYHGATKPAGERRRWPHIMTREGILGAEYYKWSDGPTAEHNCTVPFTRNAIGPMDYTPVTYSQNRNQTTWAHQTALSVIFESNIQHLADKPESYESIGDAIEFLKACPATWDDTKLIEGYPGRFVTIARRYGDNWFIGSICGGNTSRVTSIPLNFLDHGVKYAADIYEDGDTPSQIIHERREVTISDVLNIQLKTNGGCAIKLSPIRNIK</sequence>
<dbReference type="Pfam" id="PF14509">
    <property type="entry name" value="GH97_C"/>
    <property type="match status" value="1"/>
</dbReference>
<dbReference type="InterPro" id="IPR029486">
    <property type="entry name" value="GH97_N"/>
</dbReference>
<dbReference type="Gene3D" id="3.20.20.70">
    <property type="entry name" value="Aldolase class I"/>
    <property type="match status" value="1"/>
</dbReference>
<evidence type="ECO:0000259" key="4">
    <source>
        <dbReference type="Pfam" id="PF14508"/>
    </source>
</evidence>